<dbReference type="InterPro" id="IPR028468">
    <property type="entry name" value="Smc1_ABC"/>
</dbReference>
<dbReference type="Pfam" id="PF02463">
    <property type="entry name" value="SMC_N"/>
    <property type="match status" value="1"/>
</dbReference>
<evidence type="ECO:0000313" key="18">
    <source>
        <dbReference type="Ensembl" id="ENSSAUP00010048342.1"/>
    </source>
</evidence>
<dbReference type="FunFam" id="1.20.1060.20:FF:000001">
    <property type="entry name" value="Structural maintenance of chromosomes 1A"/>
    <property type="match status" value="1"/>
</dbReference>
<keyword evidence="9" id="KW-0067">ATP-binding</keyword>
<evidence type="ECO:0000313" key="19">
    <source>
        <dbReference type="Proteomes" id="UP000472265"/>
    </source>
</evidence>
<dbReference type="Ensembl" id="ENSSAUT00010050851.1">
    <property type="protein sequence ID" value="ENSSAUP00010048342.1"/>
    <property type="gene ID" value="ENSSAUG00010020123.1"/>
</dbReference>
<dbReference type="FunFam" id="3.40.50.300:FF:000564">
    <property type="entry name" value="Structural maintenance of chromosomes 1A"/>
    <property type="match status" value="1"/>
</dbReference>
<reference evidence="18" key="2">
    <citation type="submission" date="2025-08" db="UniProtKB">
        <authorList>
            <consortium name="Ensembl"/>
        </authorList>
    </citation>
    <scope>IDENTIFICATION</scope>
</reference>
<comment type="subcellular location">
    <subcellularLocation>
        <location evidence="2">Chromosome</location>
    </subcellularLocation>
    <subcellularLocation>
        <location evidence="1 14">Nucleus</location>
    </subcellularLocation>
</comment>
<evidence type="ECO:0000256" key="6">
    <source>
        <dbReference type="ARBA" id="ARBA00022741"/>
    </source>
</evidence>
<dbReference type="Pfam" id="PF06470">
    <property type="entry name" value="SMC_hinge"/>
    <property type="match status" value="1"/>
</dbReference>
<feature type="coiled-coil region" evidence="15">
    <location>
        <begin position="689"/>
        <end position="866"/>
    </location>
</feature>
<evidence type="ECO:0000256" key="13">
    <source>
        <dbReference type="ARBA" id="ARBA00023306"/>
    </source>
</evidence>
<dbReference type="GO" id="GO:0005654">
    <property type="term" value="C:nucleoplasm"/>
    <property type="evidence" value="ECO:0007669"/>
    <property type="project" value="UniProtKB-ARBA"/>
</dbReference>
<organism evidence="18 19">
    <name type="scientific">Sparus aurata</name>
    <name type="common">Gilthead sea bream</name>
    <dbReference type="NCBI Taxonomy" id="8175"/>
    <lineage>
        <taxon>Eukaryota</taxon>
        <taxon>Metazoa</taxon>
        <taxon>Chordata</taxon>
        <taxon>Craniata</taxon>
        <taxon>Vertebrata</taxon>
        <taxon>Euteleostomi</taxon>
        <taxon>Actinopterygii</taxon>
        <taxon>Neopterygii</taxon>
        <taxon>Teleostei</taxon>
        <taxon>Neoteleostei</taxon>
        <taxon>Acanthomorphata</taxon>
        <taxon>Eupercaria</taxon>
        <taxon>Spariformes</taxon>
        <taxon>Sparidae</taxon>
        <taxon>Sparus</taxon>
    </lineage>
</organism>
<dbReference type="SUPFAM" id="SSF52540">
    <property type="entry name" value="P-loop containing nucleoside triphosphate hydrolases"/>
    <property type="match status" value="2"/>
</dbReference>
<evidence type="ECO:0000256" key="8">
    <source>
        <dbReference type="ARBA" id="ARBA00022776"/>
    </source>
</evidence>
<dbReference type="AlphaFoldDB" id="A0A671XB79"/>
<feature type="domain" description="SMC hinge" evidence="17">
    <location>
        <begin position="489"/>
        <end position="605"/>
    </location>
</feature>
<keyword evidence="19" id="KW-1185">Reference proteome</keyword>
<keyword evidence="6" id="KW-0547">Nucleotide-binding</keyword>
<sequence>VKSNINLNAVVIGKSNLMDAISFVLAEKTSNLRVKTLKDLIHGAPVGKPAANRAFVSMVYQEDNGEERSFTRVIIGSSSEYRINSKVVSLPEYSEELEKLGILIKARNFLVFQGAVESIAMKNPKERTALFEEISRSGELAQEYDRRKKEMVKAEEDTQFNYHRKKNIAAERKEAKQEKEEAERYQRLKDEVARASVQLQLFKLYHNETEIEKLNKELGQRNKEIDKDRKKMDHVEEELKDKKKELGRLMREQQTIEKEIKEKDSELNQKRPQYIKAKENTSHKIKKLEAARKSLQNAQKMYKKRKGDMDELDKEMKAVELAKQEFEERMEEEAQSQGQDLTLEENQVKQYHRLKEEASKRAATLAQELEKFNRDQKADQDRLDLEERKKVETEAKIKQKIREIEENQKRIEKLEDYISTSRQSLDEQKRMEEELTEEVESAKRRIDEINMELNQVMEQLGDARIDRQENSRQQRKAEIMESIKRLYPGSVYGRLIDLCQPTQKKYQIAVTKVLGKNMDAIIVDSEKTGRDCIQYIKEQRGEPETFLPLDYLEVKPTDEKLRELRGAKLVIDVIRYEPPHIKKALQYACGNALVCENVEDARRIAFGGPYRHKTVALDGTLFQKSGVISGGASDLKAKARRKLATISTGFSLLKYSQSDLEQTKTRHLSLNMQEKSKLESELANFGPRINDIKRIIQSREREITDLRDRMNLVEDEVFIEFCKEIGVRNIREFEEEKVKRQNEIAKKRLEFETQKTRLGIQVDYEKNQLKEDQEKVMMWEQTVKKDEAEIERLKKEEHRHMKIIDETMAQLQDLKNQHLTKKSEVNDKNHDMEEIRKKLGGANKELTQLQKEVTAIETKLEQKRSDRHNLLQACKMQDIRLPLRSGTMDDISQGEGSSQNDESSSQRTSSTVLAKEALIEIDYGNLSEDLKDALSEEEIKAETNTLQQRLNEQQSILQRISAPNMKAMEKLESVRDKFQETSDEFEAARKRAKKAKQAFEQIKKERFDRFNTCFESVATNIDEIYKALSRNSSAQAFLGPENPEEPYLDGINYNCVAPGKRFRPMDNLSGGEKTVAALALLFAIHSYKPAPFFVLDEIDAALDNTNIGKVANYIKDQSVQNFQAIVISLKEEFYTKADSLIGVYPEQGDCVISKVLTFDLSQYPDANPNPNE</sequence>
<keyword evidence="10 15" id="KW-0175">Coiled coil</keyword>
<dbReference type="PANTHER" id="PTHR18937">
    <property type="entry name" value="STRUCTURAL MAINTENANCE OF CHROMOSOMES SMC FAMILY MEMBER"/>
    <property type="match status" value="1"/>
</dbReference>
<dbReference type="GeneTree" id="ENSGT00940000155614"/>
<evidence type="ECO:0000256" key="5">
    <source>
        <dbReference type="ARBA" id="ARBA00022618"/>
    </source>
</evidence>
<evidence type="ECO:0000256" key="14">
    <source>
        <dbReference type="PIRNR" id="PIRNR005719"/>
    </source>
</evidence>
<feature type="compositionally biased region" description="Polar residues" evidence="16">
    <location>
        <begin position="894"/>
        <end position="911"/>
    </location>
</feature>
<dbReference type="FunFam" id="3.40.50.300:FF:000562">
    <property type="entry name" value="Structural maintenance of chromosomes protein"/>
    <property type="match status" value="1"/>
</dbReference>
<evidence type="ECO:0000256" key="12">
    <source>
        <dbReference type="ARBA" id="ARBA00023242"/>
    </source>
</evidence>
<dbReference type="InterPro" id="IPR036277">
    <property type="entry name" value="SMC_hinge_sf"/>
</dbReference>
<feature type="region of interest" description="Disordered" evidence="16">
    <location>
        <begin position="882"/>
        <end position="911"/>
    </location>
</feature>
<gene>
    <name evidence="18" type="primary">SMC1A</name>
    <name evidence="18" type="synonym">smc1a</name>
</gene>
<evidence type="ECO:0000256" key="7">
    <source>
        <dbReference type="ARBA" id="ARBA00022763"/>
    </source>
</evidence>
<dbReference type="GO" id="GO:0016887">
    <property type="term" value="F:ATP hydrolysis activity"/>
    <property type="evidence" value="ECO:0007669"/>
    <property type="project" value="InterPro"/>
</dbReference>
<dbReference type="GO" id="GO:0006281">
    <property type="term" value="P:DNA repair"/>
    <property type="evidence" value="ECO:0007669"/>
    <property type="project" value="UniProtKB-KW"/>
</dbReference>
<evidence type="ECO:0000259" key="17">
    <source>
        <dbReference type="SMART" id="SM00968"/>
    </source>
</evidence>
<dbReference type="Proteomes" id="UP000472265">
    <property type="component" value="Chromosome 7"/>
</dbReference>
<dbReference type="Gene3D" id="1.20.1060.20">
    <property type="match status" value="1"/>
</dbReference>
<comment type="similarity">
    <text evidence="3">Belongs to the SMC family. SMC1 subfamily.</text>
</comment>
<dbReference type="GO" id="GO:0007062">
    <property type="term" value="P:sister chromatid cohesion"/>
    <property type="evidence" value="ECO:0007669"/>
    <property type="project" value="InterPro"/>
</dbReference>
<evidence type="ECO:0000256" key="1">
    <source>
        <dbReference type="ARBA" id="ARBA00004123"/>
    </source>
</evidence>
<dbReference type="InterPro" id="IPR024704">
    <property type="entry name" value="SMC"/>
</dbReference>
<proteinExistence type="inferred from homology"/>
<dbReference type="InterPro" id="IPR003395">
    <property type="entry name" value="RecF/RecN/SMC_N"/>
</dbReference>
<accession>A0A671XB79</accession>
<dbReference type="InterPro" id="IPR027417">
    <property type="entry name" value="P-loop_NTPase"/>
</dbReference>
<dbReference type="GO" id="GO:0030893">
    <property type="term" value="C:meiotic cohesin complex"/>
    <property type="evidence" value="ECO:0007669"/>
    <property type="project" value="TreeGrafter"/>
</dbReference>
<reference evidence="18" key="3">
    <citation type="submission" date="2025-09" db="UniProtKB">
        <authorList>
            <consortium name="Ensembl"/>
        </authorList>
    </citation>
    <scope>IDENTIFICATION</scope>
</reference>
<keyword evidence="8" id="KW-0498">Mitosis</keyword>
<keyword evidence="5" id="KW-0132">Cell division</keyword>
<evidence type="ECO:0000256" key="3">
    <source>
        <dbReference type="ARBA" id="ARBA00005597"/>
    </source>
</evidence>
<evidence type="ECO:0000256" key="9">
    <source>
        <dbReference type="ARBA" id="ARBA00022840"/>
    </source>
</evidence>
<evidence type="ECO:0000256" key="11">
    <source>
        <dbReference type="ARBA" id="ARBA00023204"/>
    </source>
</evidence>
<evidence type="ECO:0000256" key="15">
    <source>
        <dbReference type="SAM" id="Coils"/>
    </source>
</evidence>
<keyword evidence="12 14" id="KW-0539">Nucleus</keyword>
<dbReference type="CDD" id="cd03275">
    <property type="entry name" value="ABC_SMC1_euk"/>
    <property type="match status" value="1"/>
</dbReference>
<feature type="coiled-coil region" evidence="15">
    <location>
        <begin position="964"/>
        <end position="1005"/>
    </location>
</feature>
<feature type="coiled-coil region" evidence="15">
    <location>
        <begin position="165"/>
        <end position="466"/>
    </location>
</feature>
<dbReference type="PIRSF" id="PIRSF005719">
    <property type="entry name" value="SMC"/>
    <property type="match status" value="1"/>
</dbReference>
<dbReference type="Gene3D" id="3.40.50.300">
    <property type="entry name" value="P-loop containing nucleotide triphosphate hydrolases"/>
    <property type="match status" value="2"/>
</dbReference>
<name>A0A671XB79_SPAAU</name>
<evidence type="ECO:0000256" key="10">
    <source>
        <dbReference type="ARBA" id="ARBA00023054"/>
    </source>
</evidence>
<dbReference type="InterPro" id="IPR010935">
    <property type="entry name" value="SMC_hinge"/>
</dbReference>
<evidence type="ECO:0000256" key="16">
    <source>
        <dbReference type="SAM" id="MobiDB-lite"/>
    </source>
</evidence>
<keyword evidence="7" id="KW-0227">DNA damage</keyword>
<dbReference type="SMART" id="SM00968">
    <property type="entry name" value="SMC_hinge"/>
    <property type="match status" value="1"/>
</dbReference>
<dbReference type="SUPFAM" id="SSF75553">
    <property type="entry name" value="Smc hinge domain"/>
    <property type="match status" value="1"/>
</dbReference>
<keyword evidence="13" id="KW-0131">Cell cycle</keyword>
<evidence type="ECO:0000256" key="4">
    <source>
        <dbReference type="ARBA" id="ARBA00022454"/>
    </source>
</evidence>
<dbReference type="PANTHER" id="PTHR18937:SF170">
    <property type="entry name" value="STRUCTURAL MAINTENANCE OF CHROMOSOMES PROTEIN 1A"/>
    <property type="match status" value="1"/>
</dbReference>
<dbReference type="GO" id="GO:0051301">
    <property type="term" value="P:cell division"/>
    <property type="evidence" value="ECO:0007669"/>
    <property type="project" value="UniProtKB-KW"/>
</dbReference>
<evidence type="ECO:0000256" key="2">
    <source>
        <dbReference type="ARBA" id="ARBA00004286"/>
    </source>
</evidence>
<keyword evidence="4" id="KW-0158">Chromosome</keyword>
<protein>
    <recommendedName>
        <fullName evidence="14">Structural maintenance of chromosomes protein</fullName>
    </recommendedName>
</protein>
<reference evidence="18" key="1">
    <citation type="submission" date="2021-04" db="EMBL/GenBank/DDBJ databases">
        <authorList>
            <consortium name="Wellcome Sanger Institute Data Sharing"/>
        </authorList>
    </citation>
    <scope>NUCLEOTIDE SEQUENCE [LARGE SCALE GENOMIC DNA]</scope>
</reference>
<dbReference type="GO" id="GO:0003677">
    <property type="term" value="F:DNA binding"/>
    <property type="evidence" value="ECO:0007669"/>
    <property type="project" value="TreeGrafter"/>
</dbReference>
<dbReference type="GO" id="GO:0005524">
    <property type="term" value="F:ATP binding"/>
    <property type="evidence" value="ECO:0007669"/>
    <property type="project" value="UniProtKB-KW"/>
</dbReference>
<dbReference type="FunFam" id="3.30.70.1620:FF:000001">
    <property type="entry name" value="Structural maintenance of chromosomes 1B"/>
    <property type="match status" value="1"/>
</dbReference>
<dbReference type="Gene3D" id="3.30.70.1620">
    <property type="match status" value="1"/>
</dbReference>
<keyword evidence="11" id="KW-0234">DNA repair</keyword>